<dbReference type="RefSeq" id="WP_147844938.1">
    <property type="nucleotide sequence ID" value="NZ_VDUZ01000001.1"/>
</dbReference>
<dbReference type="Gene3D" id="1.10.287.380">
    <property type="entry name" value="Valyl-tRNA synthetase, C-terminal domain"/>
    <property type="match status" value="1"/>
</dbReference>
<dbReference type="PROSITE" id="PS00211">
    <property type="entry name" value="ABC_TRANSPORTER_1"/>
    <property type="match status" value="2"/>
</dbReference>
<accession>A0A5C8PV58</accession>
<keyword evidence="2" id="KW-0677">Repeat</keyword>
<dbReference type="InterPro" id="IPR037118">
    <property type="entry name" value="Val-tRNA_synth_C_sf"/>
</dbReference>
<dbReference type="PANTHER" id="PTHR19211:SF14">
    <property type="entry name" value="ATP-BINDING CASSETTE SUB-FAMILY F MEMBER 1"/>
    <property type="match status" value="1"/>
</dbReference>
<dbReference type="PROSITE" id="PS50893">
    <property type="entry name" value="ABC_TRANSPORTER_2"/>
    <property type="match status" value="2"/>
</dbReference>
<dbReference type="GO" id="GO:0005524">
    <property type="term" value="F:ATP binding"/>
    <property type="evidence" value="ECO:0007669"/>
    <property type="project" value="UniProtKB-KW"/>
</dbReference>
<feature type="domain" description="ABC transporter" evidence="6">
    <location>
        <begin position="309"/>
        <end position="525"/>
    </location>
</feature>
<dbReference type="PANTHER" id="PTHR19211">
    <property type="entry name" value="ATP-BINDING TRANSPORT PROTEIN-RELATED"/>
    <property type="match status" value="1"/>
</dbReference>
<comment type="similarity">
    <text evidence="1">Belongs to the ABC transporter superfamily.</text>
</comment>
<gene>
    <name evidence="7" type="ORF">FHP25_00605</name>
</gene>
<dbReference type="Pfam" id="PF12848">
    <property type="entry name" value="ABC_tran_Xtn"/>
    <property type="match status" value="1"/>
</dbReference>
<dbReference type="OrthoDB" id="9762369at2"/>
<feature type="coiled-coil region" evidence="5">
    <location>
        <begin position="548"/>
        <end position="616"/>
    </location>
</feature>
<proteinExistence type="inferred from homology"/>
<comment type="caution">
    <text evidence="7">The sequence shown here is derived from an EMBL/GenBank/DDBJ whole genome shotgun (WGS) entry which is preliminary data.</text>
</comment>
<keyword evidence="5" id="KW-0175">Coiled coil</keyword>
<dbReference type="InterPro" id="IPR050611">
    <property type="entry name" value="ABCF"/>
</dbReference>
<evidence type="ECO:0000313" key="8">
    <source>
        <dbReference type="Proteomes" id="UP000321638"/>
    </source>
</evidence>
<dbReference type="Proteomes" id="UP000321638">
    <property type="component" value="Unassembled WGS sequence"/>
</dbReference>
<name>A0A5C8PV58_9HYPH</name>
<evidence type="ECO:0000256" key="4">
    <source>
        <dbReference type="ARBA" id="ARBA00022840"/>
    </source>
</evidence>
<dbReference type="InterPro" id="IPR027417">
    <property type="entry name" value="P-loop_NTPase"/>
</dbReference>
<organism evidence="7 8">
    <name type="scientific">Vineibacter terrae</name>
    <dbReference type="NCBI Taxonomy" id="2586908"/>
    <lineage>
        <taxon>Bacteria</taxon>
        <taxon>Pseudomonadati</taxon>
        <taxon>Pseudomonadota</taxon>
        <taxon>Alphaproteobacteria</taxon>
        <taxon>Hyphomicrobiales</taxon>
        <taxon>Vineibacter</taxon>
    </lineage>
</organism>
<dbReference type="FunFam" id="3.40.50.300:FF:001092">
    <property type="entry name" value="ATP-binding cassette sub-family F member 2"/>
    <property type="match status" value="1"/>
</dbReference>
<dbReference type="GO" id="GO:0016887">
    <property type="term" value="F:ATP hydrolysis activity"/>
    <property type="evidence" value="ECO:0007669"/>
    <property type="project" value="InterPro"/>
</dbReference>
<dbReference type="Gene3D" id="3.40.50.300">
    <property type="entry name" value="P-loop containing nucleotide triphosphate hydrolases"/>
    <property type="match status" value="2"/>
</dbReference>
<evidence type="ECO:0000256" key="1">
    <source>
        <dbReference type="ARBA" id="ARBA00005417"/>
    </source>
</evidence>
<evidence type="ECO:0000313" key="7">
    <source>
        <dbReference type="EMBL" id="TXL82232.1"/>
    </source>
</evidence>
<protein>
    <submittedName>
        <fullName evidence="7">ABC-F family ATP-binding cassette domain-containing protein</fullName>
    </submittedName>
</protein>
<evidence type="ECO:0000259" key="6">
    <source>
        <dbReference type="PROSITE" id="PS50893"/>
    </source>
</evidence>
<evidence type="ECO:0000256" key="3">
    <source>
        <dbReference type="ARBA" id="ARBA00022741"/>
    </source>
</evidence>
<dbReference type="InterPro" id="IPR003439">
    <property type="entry name" value="ABC_transporter-like_ATP-bd"/>
</dbReference>
<sequence>MLHINDLVYRVAGRTLFDRATVAVADGHRVGLVGRNGTGKSTLLRLIRGETAIDGGAISVGASTRVGEVSQDAPGGARSVLDTVLEADRERTALLAEAETATDPHRVAEIHTRLADIGAHAAPARAATILNGLGFDHEAQGRACDTFSGGWRMRVALAQALFAEPDLLLLDEPSNHLDIEARLWLADYLRTYRYTLLLVSHDRELLNAVCNQIIHIDQGKLVAYAGNYDRFERTRRERAERQAALQTRQMAERKRIQAFVDRFRAKASKARQAQSRIKLLEKMEPIVPVAEEVPVEFAFPSPDQLPPPLITMDRAAVGYAEGTPVLQKLDLRVDMDDRIALLGQNGNGKSTFIRLVADRLKPMAGTVRKSGKMRVGYFSQQQEEELDLDGTPFEHMRRLMPDATPTQVRSQLGRFMFSGPRADQTVRSLSGGEKTRLLFALMTRDAPHVLLLDEPTNHLDMDSRTALVEALNEYEGAVILVSHDAHLVRLVADRLWLVAGGTCTQFEGDLDDYERQLLAERGAARNGNGAAAASGLTPEQRKEQRRQAADLRQKLAPLRKAVERAEKDLAALTAKRATLEARLNDPALYDGSQDAVAALQIELGEITRRIAAAEEAWLEGQQALEEAQDADAA</sequence>
<dbReference type="EMBL" id="VDUZ01000001">
    <property type="protein sequence ID" value="TXL82232.1"/>
    <property type="molecule type" value="Genomic_DNA"/>
</dbReference>
<dbReference type="AlphaFoldDB" id="A0A5C8PV58"/>
<dbReference type="InterPro" id="IPR003593">
    <property type="entry name" value="AAA+_ATPase"/>
</dbReference>
<dbReference type="InterPro" id="IPR032524">
    <property type="entry name" value="ABC_tran_C"/>
</dbReference>
<evidence type="ECO:0000256" key="5">
    <source>
        <dbReference type="SAM" id="Coils"/>
    </source>
</evidence>
<dbReference type="Pfam" id="PF00005">
    <property type="entry name" value="ABC_tran"/>
    <property type="match status" value="2"/>
</dbReference>
<dbReference type="Pfam" id="PF16326">
    <property type="entry name" value="ABC_tran_CTD"/>
    <property type="match status" value="1"/>
</dbReference>
<dbReference type="SUPFAM" id="SSF52540">
    <property type="entry name" value="P-loop containing nucleoside triphosphate hydrolases"/>
    <property type="match status" value="2"/>
</dbReference>
<dbReference type="InterPro" id="IPR032781">
    <property type="entry name" value="ABC_tran_Xtn"/>
</dbReference>
<keyword evidence="8" id="KW-1185">Reference proteome</keyword>
<feature type="domain" description="ABC transporter" evidence="6">
    <location>
        <begin position="2"/>
        <end position="243"/>
    </location>
</feature>
<evidence type="ECO:0000256" key="2">
    <source>
        <dbReference type="ARBA" id="ARBA00022737"/>
    </source>
</evidence>
<keyword evidence="4 7" id="KW-0067">ATP-binding</keyword>
<reference evidence="7 8" key="1">
    <citation type="submission" date="2019-06" db="EMBL/GenBank/DDBJ databases">
        <title>New taxonomy in bacterial strain CC-CFT640, isolated from vineyard.</title>
        <authorList>
            <person name="Lin S.-Y."/>
            <person name="Tsai C.-F."/>
            <person name="Young C.-C."/>
        </authorList>
    </citation>
    <scope>NUCLEOTIDE SEQUENCE [LARGE SCALE GENOMIC DNA]</scope>
    <source>
        <strain evidence="7 8">CC-CFT640</strain>
    </source>
</reference>
<dbReference type="FunFam" id="3.40.50.300:FF:000011">
    <property type="entry name" value="Putative ABC transporter ATP-binding component"/>
    <property type="match status" value="1"/>
</dbReference>
<dbReference type="SMART" id="SM00382">
    <property type="entry name" value="AAA"/>
    <property type="match status" value="2"/>
</dbReference>
<dbReference type="InterPro" id="IPR017871">
    <property type="entry name" value="ABC_transporter-like_CS"/>
</dbReference>
<dbReference type="GO" id="GO:0003677">
    <property type="term" value="F:DNA binding"/>
    <property type="evidence" value="ECO:0007669"/>
    <property type="project" value="InterPro"/>
</dbReference>
<dbReference type="CDD" id="cd03221">
    <property type="entry name" value="ABCF_EF-3"/>
    <property type="match status" value="2"/>
</dbReference>
<keyword evidence="3" id="KW-0547">Nucleotide-binding</keyword>